<evidence type="ECO:0000256" key="2">
    <source>
        <dbReference type="ARBA" id="ARBA00022448"/>
    </source>
</evidence>
<evidence type="ECO:0000256" key="3">
    <source>
        <dbReference type="ARBA" id="ARBA00022538"/>
    </source>
</evidence>
<accession>A0A061S9R5</accession>
<dbReference type="Pfam" id="PF00612">
    <property type="entry name" value="IQ"/>
    <property type="match status" value="1"/>
</dbReference>
<dbReference type="InterPro" id="IPR050818">
    <property type="entry name" value="KCNH_animal-type"/>
</dbReference>
<keyword evidence="2" id="KW-0813">Transport</keyword>
<dbReference type="Pfam" id="PF00520">
    <property type="entry name" value="Ion_trans"/>
    <property type="match status" value="1"/>
</dbReference>
<dbReference type="AlphaFoldDB" id="A0A061S9R5"/>
<keyword evidence="11" id="KW-0407">Ion channel</keyword>
<evidence type="ECO:0000256" key="4">
    <source>
        <dbReference type="ARBA" id="ARBA00022692"/>
    </source>
</evidence>
<evidence type="ECO:0000256" key="12">
    <source>
        <dbReference type="SAM" id="MobiDB-lite"/>
    </source>
</evidence>
<keyword evidence="8 13" id="KW-1133">Transmembrane helix</keyword>
<dbReference type="PANTHER" id="PTHR10217:SF435">
    <property type="entry name" value="POTASSIUM VOLTAGE-GATED CHANNEL PROTEIN EAG"/>
    <property type="match status" value="1"/>
</dbReference>
<feature type="transmembrane region" description="Helical" evidence="13">
    <location>
        <begin position="344"/>
        <end position="366"/>
    </location>
</feature>
<dbReference type="PANTHER" id="PTHR10217">
    <property type="entry name" value="VOLTAGE AND LIGAND GATED POTASSIUM CHANNEL"/>
    <property type="match status" value="1"/>
</dbReference>
<evidence type="ECO:0000256" key="1">
    <source>
        <dbReference type="ARBA" id="ARBA00004141"/>
    </source>
</evidence>
<evidence type="ECO:0000256" key="6">
    <source>
        <dbReference type="ARBA" id="ARBA00022882"/>
    </source>
</evidence>
<evidence type="ECO:0000256" key="8">
    <source>
        <dbReference type="ARBA" id="ARBA00022989"/>
    </source>
</evidence>
<feature type="transmembrane region" description="Helical" evidence="13">
    <location>
        <begin position="257"/>
        <end position="279"/>
    </location>
</feature>
<organism evidence="15">
    <name type="scientific">Tetraselmis sp. GSL018</name>
    <dbReference type="NCBI Taxonomy" id="582737"/>
    <lineage>
        <taxon>Eukaryota</taxon>
        <taxon>Viridiplantae</taxon>
        <taxon>Chlorophyta</taxon>
        <taxon>core chlorophytes</taxon>
        <taxon>Chlorodendrophyceae</taxon>
        <taxon>Chlorodendrales</taxon>
        <taxon>Chlorodendraceae</taxon>
        <taxon>Tetraselmis</taxon>
    </lineage>
</organism>
<dbReference type="InterPro" id="IPR018490">
    <property type="entry name" value="cNMP-bd_dom_sf"/>
</dbReference>
<keyword evidence="4 13" id="KW-0812">Transmembrane</keyword>
<dbReference type="GO" id="GO:0005249">
    <property type="term" value="F:voltage-gated potassium channel activity"/>
    <property type="evidence" value="ECO:0007669"/>
    <property type="project" value="InterPro"/>
</dbReference>
<dbReference type="SMART" id="SM00100">
    <property type="entry name" value="cNMP"/>
    <property type="match status" value="1"/>
</dbReference>
<dbReference type="InterPro" id="IPR000595">
    <property type="entry name" value="cNMP-bd_dom"/>
</dbReference>
<evidence type="ECO:0000256" key="7">
    <source>
        <dbReference type="ARBA" id="ARBA00022958"/>
    </source>
</evidence>
<evidence type="ECO:0000256" key="10">
    <source>
        <dbReference type="ARBA" id="ARBA00023136"/>
    </source>
</evidence>
<feature type="region of interest" description="Disordered" evidence="12">
    <location>
        <begin position="1"/>
        <end position="98"/>
    </location>
</feature>
<keyword evidence="7" id="KW-0630">Potassium</keyword>
<dbReference type="Gene3D" id="1.10.287.70">
    <property type="match status" value="1"/>
</dbReference>
<dbReference type="InterPro" id="IPR000048">
    <property type="entry name" value="IQ_motif_EF-hand-BS"/>
</dbReference>
<proteinExistence type="predicted"/>
<dbReference type="PROSITE" id="PS50096">
    <property type="entry name" value="IQ"/>
    <property type="match status" value="1"/>
</dbReference>
<dbReference type="InterPro" id="IPR003938">
    <property type="entry name" value="K_chnl_volt-dep_EAG/ELK/ERG"/>
</dbReference>
<gene>
    <name evidence="15" type="ORF">TSPGSL018_6847</name>
</gene>
<dbReference type="SUPFAM" id="SSF81324">
    <property type="entry name" value="Voltage-gated potassium channels"/>
    <property type="match status" value="1"/>
</dbReference>
<sequence>MSIATAATHFGMRRSKSEVTDLDQTSAHTPRIPSKTPSKFAVKNSVSFAEHLDSPSPSARPPVARETWSYPASEDGRAPSVQSSRAQSANFSVASSGKGDRLVSQIAERLSRSLMARPRELRLASSIVPPNWQLNFGRPNSRSGQGLYSAQLSRVKTRRASASSANRSASIRSCGEAARPLSGGCEDGDTAREGLVGGRRRLTAGESIKRSASAVIKLFSLATTRSGPSQRAAPQPSKRRQWWLQDPQGAPMMAWDAVLVLTIIYTMLVVPFEVSFLTFTGLAEYFRSPIFWVNRAIDAVYAADILLRFVTIYYDKDAQVWIVEPRKIVARYARTWLVPDLVTLIPFDFLLFFGGSSGAAQIIKLLRLGKLLRISKASNVLVRIEESVEINYGLVDLLKYTGILLLITHWLACVLGFLTTLDHETNWATVYFDIAETCAPPQPDGGQEPGQCVSAADLYVAAVYWSAMTVTTIGYGDIVPTNRAEQVVVVIAMLMGGIVFGYIVGVFAGIISSQDFQQQRYREQMRGLNDLIRDACIPPVQAQRLRAFFKFLHDSNASKVSVHRHLLAQMSPLLRGEIIRATDNKWVERLPSFRGAPEAFLAELMQALDHQAYTPGEIVFKFGDDNSRMYVVKKGVVFVGGRILTNGSTFCEESLYKPSLQGWNAVSLTFSFLYTLSREDAHQIVRGYPEIERRFRMMGIRRLFREEACSYAYAVQALFDEDLLKAVEETTGSRFIRDHTDNEEMDIRELVRTATEASVTAKSRTWLKRQLPEKRLHHAAWHGSFLGNAAHIHPLWGHVNAMRVQHYYEKLRAIVRVGEREAEELDKSVVMIQKWVRGWLSRKRARLILLEFRQKQQHQMMLRVPSMLQKLNEKIDRLADRISHAETHGRGLLIHPIPKMPQNIQMPGKSQGAEDQANQ</sequence>
<keyword evidence="3" id="KW-0633">Potassium transport</keyword>
<evidence type="ECO:0000256" key="11">
    <source>
        <dbReference type="ARBA" id="ARBA00023303"/>
    </source>
</evidence>
<keyword evidence="10 13" id="KW-0472">Membrane</keyword>
<dbReference type="InterPro" id="IPR005821">
    <property type="entry name" value="Ion_trans_dom"/>
</dbReference>
<evidence type="ECO:0000259" key="14">
    <source>
        <dbReference type="PROSITE" id="PS50042"/>
    </source>
</evidence>
<keyword evidence="5" id="KW-0631">Potassium channel</keyword>
<dbReference type="GO" id="GO:0042391">
    <property type="term" value="P:regulation of membrane potential"/>
    <property type="evidence" value="ECO:0007669"/>
    <property type="project" value="TreeGrafter"/>
</dbReference>
<name>A0A061S9R5_9CHLO</name>
<dbReference type="GO" id="GO:0034702">
    <property type="term" value="C:monoatomic ion channel complex"/>
    <property type="evidence" value="ECO:0007669"/>
    <property type="project" value="UniProtKB-KW"/>
</dbReference>
<feature type="compositionally biased region" description="Low complexity" evidence="12">
    <location>
        <begin position="54"/>
        <end position="65"/>
    </location>
</feature>
<dbReference type="GO" id="GO:0005886">
    <property type="term" value="C:plasma membrane"/>
    <property type="evidence" value="ECO:0007669"/>
    <property type="project" value="TreeGrafter"/>
</dbReference>
<dbReference type="InterPro" id="IPR014710">
    <property type="entry name" value="RmlC-like_jellyroll"/>
</dbReference>
<dbReference type="Gene3D" id="2.60.120.10">
    <property type="entry name" value="Jelly Rolls"/>
    <property type="match status" value="1"/>
</dbReference>
<dbReference type="CDD" id="cd00038">
    <property type="entry name" value="CAP_ED"/>
    <property type="match status" value="1"/>
</dbReference>
<feature type="region of interest" description="Disordered" evidence="12">
    <location>
        <begin position="890"/>
        <end position="919"/>
    </location>
</feature>
<evidence type="ECO:0000256" key="9">
    <source>
        <dbReference type="ARBA" id="ARBA00023065"/>
    </source>
</evidence>
<comment type="subcellular location">
    <subcellularLocation>
        <location evidence="1">Membrane</location>
        <topology evidence="1">Multi-pass membrane protein</topology>
    </subcellularLocation>
</comment>
<feature type="domain" description="Cyclic nucleotide-binding" evidence="14">
    <location>
        <begin position="592"/>
        <end position="702"/>
    </location>
</feature>
<feature type="compositionally biased region" description="Polar residues" evidence="12">
    <location>
        <begin position="80"/>
        <end position="95"/>
    </location>
</feature>
<dbReference type="SUPFAM" id="SSF51206">
    <property type="entry name" value="cAMP-binding domain-like"/>
    <property type="match status" value="1"/>
</dbReference>
<evidence type="ECO:0000313" key="15">
    <source>
        <dbReference type="EMBL" id="JAC81922.1"/>
    </source>
</evidence>
<keyword evidence="6" id="KW-0851">Voltage-gated channel</keyword>
<evidence type="ECO:0000256" key="13">
    <source>
        <dbReference type="SAM" id="Phobius"/>
    </source>
</evidence>
<keyword evidence="9" id="KW-0406">Ion transport</keyword>
<feature type="transmembrane region" description="Helical" evidence="13">
    <location>
        <begin position="397"/>
        <end position="418"/>
    </location>
</feature>
<evidence type="ECO:0000256" key="5">
    <source>
        <dbReference type="ARBA" id="ARBA00022826"/>
    </source>
</evidence>
<reference evidence="15" key="1">
    <citation type="submission" date="2014-05" db="EMBL/GenBank/DDBJ databases">
        <title>The transcriptome of the halophilic microalga Tetraselmis sp. GSL018 isolated from the Great Salt Lake, Utah.</title>
        <authorList>
            <person name="Jinkerson R.E."/>
            <person name="D'Adamo S."/>
            <person name="Posewitz M.C."/>
        </authorList>
    </citation>
    <scope>NUCLEOTIDE SEQUENCE</scope>
    <source>
        <strain evidence="15">GSL018</strain>
    </source>
</reference>
<dbReference type="PRINTS" id="PR01463">
    <property type="entry name" value="EAGCHANLFMLY"/>
</dbReference>
<feature type="transmembrane region" description="Helical" evidence="13">
    <location>
        <begin position="487"/>
        <end position="511"/>
    </location>
</feature>
<dbReference type="PROSITE" id="PS50042">
    <property type="entry name" value="CNMP_BINDING_3"/>
    <property type="match status" value="1"/>
</dbReference>
<dbReference type="EMBL" id="GBEZ01003198">
    <property type="protein sequence ID" value="JAC81922.1"/>
    <property type="molecule type" value="Transcribed_RNA"/>
</dbReference>
<dbReference type="SMART" id="SM00015">
    <property type="entry name" value="IQ"/>
    <property type="match status" value="1"/>
</dbReference>
<protein>
    <submittedName>
        <fullName evidence="15">Voltage-gated ion channel superfamily</fullName>
    </submittedName>
</protein>